<dbReference type="KEGG" id="tom:BWR18_12620"/>
<name>A0A1P8MWF5_9RHOB</name>
<sequence>MWISGEIATTRRSATERTGLARSHEMIRIDTKEGPIFAVAEIQGIPINPLQPPFMDHIDPIRRWESQAERVWVRQPWIAETGESREIFYIGPTDTRPKSWGRFATREGAVEYVLNPPLQTAQVKLSDDELNF</sequence>
<protein>
    <submittedName>
        <fullName evidence="1">Uncharacterized protein</fullName>
    </submittedName>
</protein>
<reference evidence="1 2" key="1">
    <citation type="submission" date="2017-01" db="EMBL/GenBank/DDBJ databases">
        <title>Complete genome of Tateyamaria omphalii DOK1-4 isolated from seawater in Dokdo.</title>
        <authorList>
            <person name="Kim J.H."/>
            <person name="Chi W.-J."/>
        </authorList>
    </citation>
    <scope>NUCLEOTIDE SEQUENCE [LARGE SCALE GENOMIC DNA]</scope>
    <source>
        <strain evidence="1 2">DOK1-4</strain>
    </source>
</reference>
<evidence type="ECO:0000313" key="2">
    <source>
        <dbReference type="Proteomes" id="UP000186336"/>
    </source>
</evidence>
<dbReference type="AlphaFoldDB" id="A0A1P8MWF5"/>
<gene>
    <name evidence="1" type="ORF">BWR18_12620</name>
</gene>
<keyword evidence="2" id="KW-1185">Reference proteome</keyword>
<dbReference type="STRING" id="299262.BWR18_12620"/>
<proteinExistence type="predicted"/>
<dbReference type="Proteomes" id="UP000186336">
    <property type="component" value="Chromosome"/>
</dbReference>
<evidence type="ECO:0000313" key="1">
    <source>
        <dbReference type="EMBL" id="APX12426.1"/>
    </source>
</evidence>
<organism evidence="1 2">
    <name type="scientific">Tateyamaria omphalii</name>
    <dbReference type="NCBI Taxonomy" id="299262"/>
    <lineage>
        <taxon>Bacteria</taxon>
        <taxon>Pseudomonadati</taxon>
        <taxon>Pseudomonadota</taxon>
        <taxon>Alphaproteobacteria</taxon>
        <taxon>Rhodobacterales</taxon>
        <taxon>Roseobacteraceae</taxon>
        <taxon>Tateyamaria</taxon>
    </lineage>
</organism>
<dbReference type="EMBL" id="CP019312">
    <property type="protein sequence ID" value="APX12426.1"/>
    <property type="molecule type" value="Genomic_DNA"/>
</dbReference>
<accession>A0A1P8MWF5</accession>